<name>A0ABS0AYX4_9BACT</name>
<keyword evidence="11 13" id="KW-0275">Fatty acid biosynthesis</keyword>
<comment type="caution">
    <text evidence="15">The sequence shown here is derived from an EMBL/GenBank/DDBJ whole genome shotgun (WGS) entry which is preliminary data.</text>
</comment>
<feature type="binding site" evidence="13">
    <location>
        <position position="49"/>
    </location>
    <ligand>
        <name>Zn(2+)</name>
        <dbReference type="ChEBI" id="CHEBI:29105"/>
    </ligand>
</feature>
<evidence type="ECO:0000313" key="15">
    <source>
        <dbReference type="EMBL" id="MBF5059328.1"/>
    </source>
</evidence>
<proteinExistence type="inferred from homology"/>
<keyword evidence="2 13" id="KW-0444">Lipid biosynthesis</keyword>
<evidence type="ECO:0000256" key="11">
    <source>
        <dbReference type="ARBA" id="ARBA00023160"/>
    </source>
</evidence>
<evidence type="ECO:0000256" key="1">
    <source>
        <dbReference type="ARBA" id="ARBA00004496"/>
    </source>
</evidence>
<evidence type="ECO:0000313" key="16">
    <source>
        <dbReference type="Proteomes" id="UP001194714"/>
    </source>
</evidence>
<dbReference type="InterPro" id="IPR029045">
    <property type="entry name" value="ClpP/crotonase-like_dom_sf"/>
</dbReference>
<dbReference type="Gene3D" id="3.90.226.10">
    <property type="entry name" value="2-enoyl-CoA Hydratase, Chain A, domain 1"/>
    <property type="match status" value="1"/>
</dbReference>
<keyword evidence="5 13" id="KW-0547">Nucleotide-binding</keyword>
<evidence type="ECO:0000259" key="14">
    <source>
        <dbReference type="PROSITE" id="PS50980"/>
    </source>
</evidence>
<comment type="pathway">
    <text evidence="13">Lipid metabolism; malonyl-CoA biosynthesis; malonyl-CoA from acetyl-CoA: step 1/1.</text>
</comment>
<dbReference type="HAMAP" id="MF_01395">
    <property type="entry name" value="AcetylCoA_CT_beta"/>
    <property type="match status" value="1"/>
</dbReference>
<keyword evidence="13" id="KW-0963">Cytoplasm</keyword>
<accession>A0ABS0AYX4</accession>
<dbReference type="Proteomes" id="UP001194714">
    <property type="component" value="Unassembled WGS sequence"/>
</dbReference>
<dbReference type="InterPro" id="IPR011762">
    <property type="entry name" value="COA_CT_N"/>
</dbReference>
<keyword evidence="8 13" id="KW-0862">Zinc</keyword>
<dbReference type="InterPro" id="IPR000438">
    <property type="entry name" value="Acetyl_CoA_COase_Trfase_b_su"/>
</dbReference>
<keyword evidence="16" id="KW-1185">Reference proteome</keyword>
<dbReference type="PANTHER" id="PTHR42995">
    <property type="entry name" value="ACETYL-COENZYME A CARBOXYLASE CARBOXYL TRANSFERASE SUBUNIT BETA, CHLOROPLASTIC"/>
    <property type="match status" value="1"/>
</dbReference>
<evidence type="ECO:0000256" key="6">
    <source>
        <dbReference type="ARBA" id="ARBA00022771"/>
    </source>
</evidence>
<keyword evidence="7 13" id="KW-0276">Fatty acid metabolism</keyword>
<dbReference type="PANTHER" id="PTHR42995:SF5">
    <property type="entry name" value="ACETYL-COENZYME A CARBOXYLASE CARBOXYL TRANSFERASE SUBUNIT BETA, CHLOROPLASTIC"/>
    <property type="match status" value="1"/>
</dbReference>
<dbReference type="SUPFAM" id="SSF52096">
    <property type="entry name" value="ClpP/crotonase"/>
    <property type="match status" value="1"/>
</dbReference>
<gene>
    <name evidence="13" type="primary">accD</name>
    <name evidence="15" type="ORF">NEPTK9_000838</name>
</gene>
<keyword evidence="3 13" id="KW-0808">Transferase</keyword>
<keyword evidence="15" id="KW-0436">Ligase</keyword>
<evidence type="ECO:0000256" key="8">
    <source>
        <dbReference type="ARBA" id="ARBA00022833"/>
    </source>
</evidence>
<evidence type="ECO:0000256" key="13">
    <source>
        <dbReference type="HAMAP-Rule" id="MF_01395"/>
    </source>
</evidence>
<reference evidence="15 16" key="1">
    <citation type="submission" date="2020-01" db="EMBL/GenBank/DDBJ databases">
        <title>Draft genome sequence of Cand. Neptunochlamydia vexilliferae K9.</title>
        <authorList>
            <person name="Schulz F."/>
            <person name="Koestlbacher S."/>
            <person name="Wascher F."/>
            <person name="Pizzetti I."/>
            <person name="Horn M."/>
        </authorList>
    </citation>
    <scope>NUCLEOTIDE SEQUENCE [LARGE SCALE GENOMIC DNA]</scope>
    <source>
        <strain evidence="15 16">K9</strain>
    </source>
</reference>
<dbReference type="RefSeq" id="WP_194847632.1">
    <property type="nucleotide sequence ID" value="NZ_JAAEJV010000017.1"/>
</dbReference>
<evidence type="ECO:0000256" key="3">
    <source>
        <dbReference type="ARBA" id="ARBA00022679"/>
    </source>
</evidence>
<dbReference type="EMBL" id="JAAEJV010000017">
    <property type="protein sequence ID" value="MBF5059328.1"/>
    <property type="molecule type" value="Genomic_DNA"/>
</dbReference>
<comment type="cofactor">
    <cofactor evidence="13">
        <name>Zn(2+)</name>
        <dbReference type="ChEBI" id="CHEBI:29105"/>
    </cofactor>
    <text evidence="13">Binds 1 zinc ion per subunit.</text>
</comment>
<feature type="binding site" evidence="13">
    <location>
        <position position="30"/>
    </location>
    <ligand>
        <name>Zn(2+)</name>
        <dbReference type="ChEBI" id="CHEBI:29105"/>
    </ligand>
</feature>
<feature type="binding site" evidence="13">
    <location>
        <position position="33"/>
    </location>
    <ligand>
        <name>Zn(2+)</name>
        <dbReference type="ChEBI" id="CHEBI:29105"/>
    </ligand>
</feature>
<evidence type="ECO:0000256" key="12">
    <source>
        <dbReference type="ARBA" id="ARBA00025280"/>
    </source>
</evidence>
<feature type="domain" description="CoA carboxyltransferase N-terminal" evidence="14">
    <location>
        <begin position="26"/>
        <end position="295"/>
    </location>
</feature>
<evidence type="ECO:0000256" key="9">
    <source>
        <dbReference type="ARBA" id="ARBA00022840"/>
    </source>
</evidence>
<dbReference type="EC" id="2.1.3.15" evidence="13"/>
<dbReference type="Pfam" id="PF01039">
    <property type="entry name" value="Carboxyl_trans"/>
    <property type="match status" value="1"/>
</dbReference>
<keyword evidence="6 13" id="KW-0863">Zinc-finger</keyword>
<protein>
    <recommendedName>
        <fullName evidence="13">Acetyl-coenzyme A carboxylase carboxyl transferase subunit beta</fullName>
        <shortName evidence="13">ACCase subunit beta</shortName>
        <shortName evidence="13">Acetyl-CoA carboxylase carboxyltransferase subunit beta</shortName>
        <ecNumber evidence="13">2.1.3.15</ecNumber>
    </recommendedName>
</protein>
<evidence type="ECO:0000256" key="7">
    <source>
        <dbReference type="ARBA" id="ARBA00022832"/>
    </source>
</evidence>
<dbReference type="GO" id="GO:0003989">
    <property type="term" value="F:acetyl-CoA carboxylase activity"/>
    <property type="evidence" value="ECO:0007669"/>
    <property type="project" value="UniProtKB-EC"/>
</dbReference>
<dbReference type="Pfam" id="PF17848">
    <property type="entry name" value="Zn_ribbon_ACC"/>
    <property type="match status" value="1"/>
</dbReference>
<comment type="similarity">
    <text evidence="13">Belongs to the AccD/PCCB family.</text>
</comment>
<evidence type="ECO:0000256" key="10">
    <source>
        <dbReference type="ARBA" id="ARBA00023098"/>
    </source>
</evidence>
<keyword evidence="4 13" id="KW-0479">Metal-binding</keyword>
<comment type="function">
    <text evidence="12 13">Component of the acetyl coenzyme A carboxylase (ACC) complex. Biotin carboxylase (BC) catalyzes the carboxylation of biotin on its carrier protein (BCCP) and then the CO(2) group is transferred by the transcarboxylase to acetyl-CoA to form malonyl-CoA.</text>
</comment>
<feature type="binding site" evidence="13">
    <location>
        <position position="52"/>
    </location>
    <ligand>
        <name>Zn(2+)</name>
        <dbReference type="ChEBI" id="CHEBI:29105"/>
    </ligand>
</feature>
<dbReference type="NCBIfam" id="TIGR00515">
    <property type="entry name" value="accD"/>
    <property type="match status" value="1"/>
</dbReference>
<dbReference type="InterPro" id="IPR034733">
    <property type="entry name" value="AcCoA_carboxyl_beta"/>
</dbReference>
<dbReference type="PRINTS" id="PR01070">
    <property type="entry name" value="ACCCTRFRASEB"/>
</dbReference>
<keyword evidence="10 13" id="KW-0443">Lipid metabolism</keyword>
<organism evidence="15 16">
    <name type="scientific">Candidatus Neptunichlamydia vexilliferae</name>
    <dbReference type="NCBI Taxonomy" id="1651774"/>
    <lineage>
        <taxon>Bacteria</taxon>
        <taxon>Pseudomonadati</taxon>
        <taxon>Chlamydiota</taxon>
        <taxon>Chlamydiia</taxon>
        <taxon>Parachlamydiales</taxon>
        <taxon>Simkaniaceae</taxon>
        <taxon>Candidatus Neptunichlamydia</taxon>
    </lineage>
</organism>
<feature type="zinc finger region" description="C4-type" evidence="13">
    <location>
        <begin position="30"/>
        <end position="52"/>
    </location>
</feature>
<sequence>MKFLGLFTRHKPKIKVESTKKDGLSGWVKCTSCEEMIHANELQENHNCCPKCEHHYRLSAMQRVELLADGNSFKELFDEVKPTDPLNFVDSEAYSDRLTKAQKKMGRSDAILTGTCTMDGFDTALGVLDFGFMGGSMGSVVGERITLLIEHALKKKIPLVLVSSSGGARMQESIYSLMQMAKTSAALAKLHNAGIPFISVLVNPTTGGVTASFASLGDINIAEPNALIGFAGPRVVEQTIRQKLPDTAQKSEFLLEKGMIDCIVKRSELKGKIVFFIEFLTGNEKAPLSPEKKIEREKLDDMITLSTKEREKNAIKVSQP</sequence>
<evidence type="ECO:0000256" key="4">
    <source>
        <dbReference type="ARBA" id="ARBA00022723"/>
    </source>
</evidence>
<dbReference type="PROSITE" id="PS50980">
    <property type="entry name" value="COA_CT_NTER"/>
    <property type="match status" value="1"/>
</dbReference>
<comment type="catalytic activity">
    <reaction evidence="13">
        <text>N(6)-carboxybiotinyl-L-lysyl-[protein] + acetyl-CoA = N(6)-biotinyl-L-lysyl-[protein] + malonyl-CoA</text>
        <dbReference type="Rhea" id="RHEA:54728"/>
        <dbReference type="Rhea" id="RHEA-COMP:10505"/>
        <dbReference type="Rhea" id="RHEA-COMP:10506"/>
        <dbReference type="ChEBI" id="CHEBI:57288"/>
        <dbReference type="ChEBI" id="CHEBI:57384"/>
        <dbReference type="ChEBI" id="CHEBI:83144"/>
        <dbReference type="ChEBI" id="CHEBI:83145"/>
        <dbReference type="EC" id="2.1.3.15"/>
    </reaction>
</comment>
<comment type="subcellular location">
    <subcellularLocation>
        <location evidence="1 13">Cytoplasm</location>
    </subcellularLocation>
</comment>
<dbReference type="GO" id="GO:0016740">
    <property type="term" value="F:transferase activity"/>
    <property type="evidence" value="ECO:0007669"/>
    <property type="project" value="UniProtKB-KW"/>
</dbReference>
<evidence type="ECO:0000256" key="2">
    <source>
        <dbReference type="ARBA" id="ARBA00022516"/>
    </source>
</evidence>
<keyword evidence="9 13" id="KW-0067">ATP-binding</keyword>
<evidence type="ECO:0000256" key="5">
    <source>
        <dbReference type="ARBA" id="ARBA00022741"/>
    </source>
</evidence>
<dbReference type="InterPro" id="IPR041010">
    <property type="entry name" value="Znf-ACC"/>
</dbReference>
<comment type="subunit">
    <text evidence="13">Acetyl-CoA carboxylase is a heterohexamer composed of biotin carboxyl carrier protein (AccB), biotin carboxylase (AccC) and two subunits each of ACCase subunit alpha (AccA) and ACCase subunit beta (AccD).</text>
</comment>